<proteinExistence type="predicted"/>
<gene>
    <name evidence="2" type="ORF">SGGMMB4_00924</name>
</gene>
<protein>
    <submittedName>
        <fullName evidence="2">Uncharacterized protein</fullName>
    </submittedName>
</protein>
<name>A0A193QFU6_SODGM</name>
<sequence length="66" mass="7484">MPNTLDVRQKGETGAPRQSTSRRQAARQRGNNDRHSLVRYLRRLPLARDCLYAGGQHRRGKSQAAV</sequence>
<evidence type="ECO:0000313" key="2">
    <source>
        <dbReference type="EMBL" id="CRL44046.1"/>
    </source>
</evidence>
<reference evidence="2 3" key="1">
    <citation type="submission" date="2015-05" db="EMBL/GenBank/DDBJ databases">
        <authorList>
            <person name="Goodhead I."/>
        </authorList>
    </citation>
    <scope>NUCLEOTIDE SEQUENCE [LARGE SCALE GENOMIC DNA]</scope>
    <source>
        <strain evidence="3">morsitans</strain>
    </source>
</reference>
<accession>A0A193QFU6</accession>
<feature type="compositionally biased region" description="Low complexity" evidence="1">
    <location>
        <begin position="17"/>
        <end position="29"/>
    </location>
</feature>
<dbReference type="Proteomes" id="UP000245838">
    <property type="component" value="Chromosome sggmmb4_Chromosome"/>
</dbReference>
<feature type="region of interest" description="Disordered" evidence="1">
    <location>
        <begin position="1"/>
        <end position="37"/>
    </location>
</feature>
<organism evidence="2 3">
    <name type="scientific">Sodalis glossinidius (strain morsitans)</name>
    <dbReference type="NCBI Taxonomy" id="343509"/>
    <lineage>
        <taxon>Bacteria</taxon>
        <taxon>Pseudomonadati</taxon>
        <taxon>Pseudomonadota</taxon>
        <taxon>Gammaproteobacteria</taxon>
        <taxon>Enterobacterales</taxon>
        <taxon>Bruguierivoracaceae</taxon>
        <taxon>Sodalis</taxon>
    </lineage>
</organism>
<evidence type="ECO:0000313" key="3">
    <source>
        <dbReference type="Proteomes" id="UP000245838"/>
    </source>
</evidence>
<dbReference type="EMBL" id="LN854557">
    <property type="protein sequence ID" value="CRL44046.1"/>
    <property type="molecule type" value="Genomic_DNA"/>
</dbReference>
<evidence type="ECO:0000256" key="1">
    <source>
        <dbReference type="SAM" id="MobiDB-lite"/>
    </source>
</evidence>
<dbReference type="AlphaFoldDB" id="A0A193QFU6"/>